<dbReference type="Pfam" id="PF00656">
    <property type="entry name" value="Peptidase_C14"/>
    <property type="match status" value="1"/>
</dbReference>
<name>A0ABN3EP28_9ACTN</name>
<feature type="repeat" description="WD" evidence="3">
    <location>
        <begin position="1173"/>
        <end position="1216"/>
    </location>
</feature>
<dbReference type="InterPro" id="IPR027417">
    <property type="entry name" value="P-loop_NTPase"/>
</dbReference>
<dbReference type="InterPro" id="IPR019775">
    <property type="entry name" value="WD40_repeat_CS"/>
</dbReference>
<proteinExistence type="predicted"/>
<dbReference type="InterPro" id="IPR053299">
    <property type="entry name" value="ASTRA_WD_repeat"/>
</dbReference>
<feature type="repeat" description="WD" evidence="3">
    <location>
        <begin position="1081"/>
        <end position="1124"/>
    </location>
</feature>
<dbReference type="InterPro" id="IPR015943">
    <property type="entry name" value="WD40/YVTN_repeat-like_dom_sf"/>
</dbReference>
<dbReference type="InterPro" id="IPR036322">
    <property type="entry name" value="WD40_repeat_dom_sf"/>
</dbReference>
<keyword evidence="1 3" id="KW-0853">WD repeat</keyword>
<dbReference type="EMBL" id="BAAART010000250">
    <property type="protein sequence ID" value="GAA2263844.1"/>
    <property type="molecule type" value="Genomic_DNA"/>
</dbReference>
<dbReference type="Gene3D" id="3.40.50.1460">
    <property type="match status" value="1"/>
</dbReference>
<sequence>MAPTLAGAQGGGPGKFLIATAVTQYPKASPHLRWNRPGLAQARNRIVNLFTGQLGYQHVSELGLDPTAEQLNQQLRAFCTSPTRHPDDLVAVYIAAHGEVLEDGDHVLLTSDADPEDIDDALPTVTLARKMLRGTRVRRLLLLLDTCYSGQGGSELVVSALTGMKRLWGMQSGSGFVVVTSAQPHQQADAGAFPWLMEQAITSLATAGHGPPTLSLSAVVQQMNDHPDRPGHQHIGWDGIGLTGTLPPFLANPRHDVRLTEVDLALQQRIEWEQQADRREVEYRTRLRVRAMGHSDAGRMDWWFSGRHQALADITRWLTAVTSQPDVQPQGWFSRPALAVTAAPGSGKSAVLGLIAAVTDSDRRPTVPLDGMGLPSRVIPPEGVIDVSVYAQNLTNAQVLQGISAAACVRAATVSELLDALPVRSRPFTVLIDALDEAATPDTLCSNLLLPLIEHHQGRIRLLLGTRPHLLSRLGLVREEQIDLDSDLYADPEALGLYTIRNLIEAHPSSPYLTCSRRLRQAIANEIATAASRSFLVARITAGTLAAATGVPDPTDADWRASLPKLPGEAMHQDLTERLGHDADRAAHLLRPLAFAEGQGLPWEDLWAPLASAISECAYTDEDLLWLRLQAGAYIVEAMEAGRSAYRLYHQALAEHLREDCDSAAVHAAFTRTLLTRIPISPDGTRDWSRAHPYTLRYLASHARNAGLLDELVMDPEYLVNACPDGLVPHLAALKSGPPRVPAAVYAMGIGALRDADVAERRQILALDAARYNSPSLLTALNDRAADHAWIPVAATGSSLSPALRNILTGHAEKVTTVACTDLDGRPVAVTGSNDHTVRVWDLTTGRSVGQPLSGHTSWVTAVACTELDGRPIAVTGSDDKSLRVWDLSSNRAFGPPLTHEQDVLGVYGVTAVACSERNGRRIVVASYGELMWVWDLATRQPIMGPFGSHNSDVSALACSRVEDRPVVVVCSDDNRTWVLDLTTGLSVGQPLTGHNSKVTGVACTELDGRPVAVTGSLDRTVRLWDLATRRPVGEPLTGHAEGVSTVTCADFFGRPVAVTASDSQVRVWDLTAMRPIGQPLSGHTSWVTAVACTEVDGWPVAVTGSNDHTMRVWDLTPMRPIGQPLTGHDHYVTAMACTNLDGRPVAVTASAWDPTLQVWELTTMRPTGQLTVTGHDNYIGAVACTHLDGWPVAVTSSNDHTMRVWELTTMRPTGQPLSGLDHHVTAVACTELDGRPVAVTGSIYDSTVRLWDLTTMRPIGQLTLTRLVTAVACTELDGRPVAVIGSIHDPTVRLWDLTTMRLTGQLTLTGDVTDLACTHLDGQPFVITVSNDWSGLRLWDLRRRKERGKVRLPARPSSVAVTGDGLIVASFEKDIAVFRRSLPILESG</sequence>
<feature type="repeat" description="WD" evidence="3">
    <location>
        <begin position="808"/>
        <end position="851"/>
    </location>
</feature>
<evidence type="ECO:0000313" key="5">
    <source>
        <dbReference type="EMBL" id="GAA2263844.1"/>
    </source>
</evidence>
<dbReference type="RefSeq" id="WP_268839943.1">
    <property type="nucleotide sequence ID" value="NZ_BAAART010000250.1"/>
</dbReference>
<keyword evidence="2" id="KW-0677">Repeat</keyword>
<dbReference type="SUPFAM" id="SSF52129">
    <property type="entry name" value="Caspase-like"/>
    <property type="match status" value="1"/>
</dbReference>
<dbReference type="CDD" id="cd00200">
    <property type="entry name" value="WD40"/>
    <property type="match status" value="2"/>
</dbReference>
<dbReference type="PANTHER" id="PTHR44156">
    <property type="entry name" value="SUPERNUMERARY LIMBS, ISOFORM B-RELATED"/>
    <property type="match status" value="1"/>
</dbReference>
<keyword evidence="6" id="KW-1185">Reference proteome</keyword>
<feature type="domain" description="Peptidase C14 caspase" evidence="4">
    <location>
        <begin position="24"/>
        <end position="222"/>
    </location>
</feature>
<evidence type="ECO:0000259" key="4">
    <source>
        <dbReference type="Pfam" id="PF00656"/>
    </source>
</evidence>
<evidence type="ECO:0000256" key="3">
    <source>
        <dbReference type="PROSITE-ProRule" id="PRU00221"/>
    </source>
</evidence>
<dbReference type="InterPro" id="IPR001680">
    <property type="entry name" value="WD40_rpt"/>
</dbReference>
<dbReference type="Pfam" id="PF00400">
    <property type="entry name" value="WD40"/>
    <property type="match status" value="6"/>
</dbReference>
<dbReference type="PROSITE" id="PS50082">
    <property type="entry name" value="WD_REPEATS_2"/>
    <property type="match status" value="7"/>
</dbReference>
<comment type="caution">
    <text evidence="5">The sequence shown here is derived from an EMBL/GenBank/DDBJ whole genome shotgun (WGS) entry which is preliminary data.</text>
</comment>
<dbReference type="SMART" id="SM00320">
    <property type="entry name" value="WD40"/>
    <property type="match status" value="12"/>
</dbReference>
<dbReference type="SUPFAM" id="SSF52540">
    <property type="entry name" value="P-loop containing nucleoside triphosphate hydrolases"/>
    <property type="match status" value="1"/>
</dbReference>
<feature type="repeat" description="WD" evidence="3">
    <location>
        <begin position="853"/>
        <end position="896"/>
    </location>
</feature>
<feature type="repeat" description="WD" evidence="3">
    <location>
        <begin position="1037"/>
        <end position="1079"/>
    </location>
</feature>
<evidence type="ECO:0000313" key="6">
    <source>
        <dbReference type="Proteomes" id="UP001501474"/>
    </source>
</evidence>
<gene>
    <name evidence="5" type="ORF">GCM10010104_71160</name>
</gene>
<protein>
    <recommendedName>
        <fullName evidence="4">Peptidase C14 caspase domain-containing protein</fullName>
    </recommendedName>
</protein>
<feature type="repeat" description="WD" evidence="3">
    <location>
        <begin position="992"/>
        <end position="1035"/>
    </location>
</feature>
<reference evidence="5 6" key="1">
    <citation type="journal article" date="2019" name="Int. J. Syst. Evol. Microbiol.">
        <title>The Global Catalogue of Microorganisms (GCM) 10K type strain sequencing project: providing services to taxonomists for standard genome sequencing and annotation.</title>
        <authorList>
            <consortium name="The Broad Institute Genomics Platform"/>
            <consortium name="The Broad Institute Genome Sequencing Center for Infectious Disease"/>
            <person name="Wu L."/>
            <person name="Ma J."/>
        </authorList>
    </citation>
    <scope>NUCLEOTIDE SEQUENCE [LARGE SCALE GENOMIC DNA]</scope>
    <source>
        <strain evidence="5 6">JCM 3053</strain>
    </source>
</reference>
<dbReference type="PRINTS" id="PR00320">
    <property type="entry name" value="GPROTEINBRPT"/>
</dbReference>
<evidence type="ECO:0000256" key="1">
    <source>
        <dbReference type="ARBA" id="ARBA00022574"/>
    </source>
</evidence>
<evidence type="ECO:0000256" key="2">
    <source>
        <dbReference type="ARBA" id="ARBA00022737"/>
    </source>
</evidence>
<dbReference type="SUPFAM" id="SSF50978">
    <property type="entry name" value="WD40 repeat-like"/>
    <property type="match status" value="2"/>
</dbReference>
<dbReference type="InterPro" id="IPR011600">
    <property type="entry name" value="Pept_C14_caspase"/>
</dbReference>
<dbReference type="PROSITE" id="PS00678">
    <property type="entry name" value="WD_REPEATS_1"/>
    <property type="match status" value="6"/>
</dbReference>
<dbReference type="Proteomes" id="UP001501474">
    <property type="component" value="Unassembled WGS sequence"/>
</dbReference>
<dbReference type="InterPro" id="IPR029030">
    <property type="entry name" value="Caspase-like_dom_sf"/>
</dbReference>
<organism evidence="5 6">
    <name type="scientific">Streptomyces indiaensis</name>
    <dbReference type="NCBI Taxonomy" id="284033"/>
    <lineage>
        <taxon>Bacteria</taxon>
        <taxon>Bacillati</taxon>
        <taxon>Actinomycetota</taxon>
        <taxon>Actinomycetes</taxon>
        <taxon>Kitasatosporales</taxon>
        <taxon>Streptomycetaceae</taxon>
        <taxon>Streptomyces</taxon>
    </lineage>
</organism>
<dbReference type="PROSITE" id="PS50294">
    <property type="entry name" value="WD_REPEATS_REGION"/>
    <property type="match status" value="4"/>
</dbReference>
<dbReference type="InterPro" id="IPR020472">
    <property type="entry name" value="WD40_PAC1"/>
</dbReference>
<dbReference type="Gene3D" id="2.130.10.10">
    <property type="entry name" value="YVTN repeat-like/Quinoprotein amine dehydrogenase"/>
    <property type="match status" value="4"/>
</dbReference>
<accession>A0ABN3EP28</accession>
<feature type="repeat" description="WD" evidence="3">
    <location>
        <begin position="1221"/>
        <end position="1262"/>
    </location>
</feature>